<name>A0AA96QZH2_9CAUD</name>
<reference evidence="2" key="1">
    <citation type="submission" date="2023-08" db="EMBL/GenBank/DDBJ databases">
        <authorList>
            <person name="Nazir A."/>
        </authorList>
    </citation>
    <scope>NUCLEOTIDE SEQUENCE</scope>
</reference>
<sequence>MIILDTSLMLGGLLFAIFAYTKHMTYDTNNDNTDKLIITLLWLGVFIDNLIDVLKHFNL</sequence>
<evidence type="ECO:0000256" key="1">
    <source>
        <dbReference type="SAM" id="Phobius"/>
    </source>
</evidence>
<accession>A0AA96QZH2</accession>
<feature type="transmembrane region" description="Helical" evidence="1">
    <location>
        <begin position="37"/>
        <end position="54"/>
    </location>
</feature>
<keyword evidence="1" id="KW-0472">Membrane</keyword>
<protein>
    <submittedName>
        <fullName evidence="2">Uncharacterized protein</fullName>
    </submittedName>
</protein>
<evidence type="ECO:0000313" key="2">
    <source>
        <dbReference type="EMBL" id="WNO47513.1"/>
    </source>
</evidence>
<keyword evidence="1" id="KW-1133">Transmembrane helix</keyword>
<keyword evidence="1" id="KW-0812">Transmembrane</keyword>
<proteinExistence type="predicted"/>
<dbReference type="EMBL" id="OR481006">
    <property type="protein sequence ID" value="WNO47513.1"/>
    <property type="molecule type" value="Genomic_DNA"/>
</dbReference>
<organism evidence="2">
    <name type="scientific">Staphylococcus phage vB_VibM_10AMN12</name>
    <dbReference type="NCBI Taxonomy" id="3076785"/>
    <lineage>
        <taxon>Viruses</taxon>
        <taxon>Duplodnaviria</taxon>
        <taxon>Heunggongvirae</taxon>
        <taxon>Uroviricota</taxon>
        <taxon>Caudoviricetes</taxon>
    </lineage>
</organism>